<feature type="signal peptide" evidence="5">
    <location>
        <begin position="1"/>
        <end position="20"/>
    </location>
</feature>
<dbReference type="Proteomes" id="UP000008711">
    <property type="component" value="Unassembled WGS sequence"/>
</dbReference>
<keyword evidence="10" id="KW-1185">Reference proteome</keyword>
<feature type="domain" description="SMB" evidence="8">
    <location>
        <begin position="336"/>
        <end position="387"/>
    </location>
</feature>
<reference evidence="9 10" key="1">
    <citation type="journal article" date="2007" name="Nature">
        <title>Evolution of genes and genomes on the Drosophila phylogeny.</title>
        <authorList>
            <consortium name="Drosophila 12 Genomes Consortium"/>
            <person name="Clark A.G."/>
            <person name="Eisen M.B."/>
            <person name="Smith D.R."/>
            <person name="Bergman C.M."/>
            <person name="Oliver B."/>
            <person name="Markow T.A."/>
            <person name="Kaufman T.C."/>
            <person name="Kellis M."/>
            <person name="Gelbart W."/>
            <person name="Iyer V.N."/>
            <person name="Pollard D.A."/>
            <person name="Sackton T.B."/>
            <person name="Larracuente A.M."/>
            <person name="Singh N.D."/>
            <person name="Abad J.P."/>
            <person name="Abt D.N."/>
            <person name="Adryan B."/>
            <person name="Aguade M."/>
            <person name="Akashi H."/>
            <person name="Anderson W.W."/>
            <person name="Aquadro C.F."/>
            <person name="Ardell D.H."/>
            <person name="Arguello R."/>
            <person name="Artieri C.G."/>
            <person name="Barbash D.A."/>
            <person name="Barker D."/>
            <person name="Barsanti P."/>
            <person name="Batterham P."/>
            <person name="Batzoglou S."/>
            <person name="Begun D."/>
            <person name="Bhutkar A."/>
            <person name="Blanco E."/>
            <person name="Bosak S.A."/>
            <person name="Bradley R.K."/>
            <person name="Brand A.D."/>
            <person name="Brent M.R."/>
            <person name="Brooks A.N."/>
            <person name="Brown R.H."/>
            <person name="Butlin R.K."/>
            <person name="Caggese C."/>
            <person name="Calvi B.R."/>
            <person name="Bernardo de Carvalho A."/>
            <person name="Caspi A."/>
            <person name="Castrezana S."/>
            <person name="Celniker S.E."/>
            <person name="Chang J.L."/>
            <person name="Chapple C."/>
            <person name="Chatterji S."/>
            <person name="Chinwalla A."/>
            <person name="Civetta A."/>
            <person name="Clifton S.W."/>
            <person name="Comeron J.M."/>
            <person name="Costello J.C."/>
            <person name="Coyne J.A."/>
            <person name="Daub J."/>
            <person name="David R.G."/>
            <person name="Delcher A.L."/>
            <person name="Delehaunty K."/>
            <person name="Do C.B."/>
            <person name="Ebling H."/>
            <person name="Edwards K."/>
            <person name="Eickbush T."/>
            <person name="Evans J.D."/>
            <person name="Filipski A."/>
            <person name="Findeiss S."/>
            <person name="Freyhult E."/>
            <person name="Fulton L."/>
            <person name="Fulton R."/>
            <person name="Garcia A.C."/>
            <person name="Gardiner A."/>
            <person name="Garfield D.A."/>
            <person name="Garvin B.E."/>
            <person name="Gibson G."/>
            <person name="Gilbert D."/>
            <person name="Gnerre S."/>
            <person name="Godfrey J."/>
            <person name="Good R."/>
            <person name="Gotea V."/>
            <person name="Gravely B."/>
            <person name="Greenberg A.J."/>
            <person name="Griffiths-Jones S."/>
            <person name="Gross S."/>
            <person name="Guigo R."/>
            <person name="Gustafson E.A."/>
            <person name="Haerty W."/>
            <person name="Hahn M.W."/>
            <person name="Halligan D.L."/>
            <person name="Halpern A.L."/>
            <person name="Halter G.M."/>
            <person name="Han M.V."/>
            <person name="Heger A."/>
            <person name="Hillier L."/>
            <person name="Hinrichs A.S."/>
            <person name="Holmes I."/>
            <person name="Hoskins R.A."/>
            <person name="Hubisz M.J."/>
            <person name="Hultmark D."/>
            <person name="Huntley M.A."/>
            <person name="Jaffe D.B."/>
            <person name="Jagadeeshan S."/>
            <person name="Jeck W.R."/>
            <person name="Johnson J."/>
            <person name="Jones C.D."/>
            <person name="Jordan W.C."/>
            <person name="Karpen G.H."/>
            <person name="Kataoka E."/>
            <person name="Keightley P.D."/>
            <person name="Kheradpour P."/>
            <person name="Kirkness E.F."/>
            <person name="Koerich L.B."/>
            <person name="Kristiansen K."/>
            <person name="Kudrna D."/>
            <person name="Kulathinal R.J."/>
            <person name="Kumar S."/>
            <person name="Kwok R."/>
            <person name="Lander E."/>
            <person name="Langley C.H."/>
            <person name="Lapoint R."/>
            <person name="Lazzaro B.P."/>
            <person name="Lee S.J."/>
            <person name="Levesque L."/>
            <person name="Li R."/>
            <person name="Lin C.F."/>
            <person name="Lin M.F."/>
            <person name="Lindblad-Toh K."/>
            <person name="Llopart A."/>
            <person name="Long M."/>
            <person name="Low L."/>
            <person name="Lozovsky E."/>
            <person name="Lu J."/>
            <person name="Luo M."/>
            <person name="Machado C.A."/>
            <person name="Makalowski W."/>
            <person name="Marzo M."/>
            <person name="Matsuda M."/>
            <person name="Matzkin L."/>
            <person name="McAllister B."/>
            <person name="McBride C.S."/>
            <person name="McKernan B."/>
            <person name="McKernan K."/>
            <person name="Mendez-Lago M."/>
            <person name="Minx P."/>
            <person name="Mollenhauer M.U."/>
            <person name="Montooth K."/>
            <person name="Mount S.M."/>
            <person name="Mu X."/>
            <person name="Myers E."/>
            <person name="Negre B."/>
            <person name="Newfeld S."/>
            <person name="Nielsen R."/>
            <person name="Noor M.A."/>
            <person name="O'Grady P."/>
            <person name="Pachter L."/>
            <person name="Papaceit M."/>
            <person name="Parisi M.J."/>
            <person name="Parisi M."/>
            <person name="Parts L."/>
            <person name="Pedersen J.S."/>
            <person name="Pesole G."/>
            <person name="Phillippy A.M."/>
            <person name="Ponting C.P."/>
            <person name="Pop M."/>
            <person name="Porcelli D."/>
            <person name="Powell J.R."/>
            <person name="Prohaska S."/>
            <person name="Pruitt K."/>
            <person name="Puig M."/>
            <person name="Quesneville H."/>
            <person name="Ram K.R."/>
            <person name="Rand D."/>
            <person name="Rasmussen M.D."/>
            <person name="Reed L.K."/>
            <person name="Reenan R."/>
            <person name="Reily A."/>
            <person name="Remington K.A."/>
            <person name="Rieger T.T."/>
            <person name="Ritchie M.G."/>
            <person name="Robin C."/>
            <person name="Rogers Y.H."/>
            <person name="Rohde C."/>
            <person name="Rozas J."/>
            <person name="Rubenfield M.J."/>
            <person name="Ruiz A."/>
            <person name="Russo S."/>
            <person name="Salzberg S.L."/>
            <person name="Sanchez-Gracia A."/>
            <person name="Saranga D.J."/>
            <person name="Sato H."/>
            <person name="Schaeffer S.W."/>
            <person name="Schatz M.C."/>
            <person name="Schlenke T."/>
            <person name="Schwartz R."/>
            <person name="Segarra C."/>
            <person name="Singh R.S."/>
            <person name="Sirot L."/>
            <person name="Sirota M."/>
            <person name="Sisneros N.B."/>
            <person name="Smith C.D."/>
            <person name="Smith T.F."/>
            <person name="Spieth J."/>
            <person name="Stage D.E."/>
            <person name="Stark A."/>
            <person name="Stephan W."/>
            <person name="Strausberg R.L."/>
            <person name="Strempel S."/>
            <person name="Sturgill D."/>
            <person name="Sutton G."/>
            <person name="Sutton G.G."/>
            <person name="Tao W."/>
            <person name="Teichmann S."/>
            <person name="Tobari Y.N."/>
            <person name="Tomimura Y."/>
            <person name="Tsolas J.M."/>
            <person name="Valente V.L."/>
            <person name="Venter E."/>
            <person name="Venter J.C."/>
            <person name="Vicario S."/>
            <person name="Vieira F.G."/>
            <person name="Vilella A.J."/>
            <person name="Villasante A."/>
            <person name="Walenz B."/>
            <person name="Wang J."/>
            <person name="Wasserman M."/>
            <person name="Watts T."/>
            <person name="Wilson D."/>
            <person name="Wilson R.K."/>
            <person name="Wing R.A."/>
            <person name="Wolfner M.F."/>
            <person name="Wong A."/>
            <person name="Wong G.K."/>
            <person name="Wu C.I."/>
            <person name="Wu G."/>
            <person name="Yamamoto D."/>
            <person name="Yang H.P."/>
            <person name="Yang S.P."/>
            <person name="Yorke J.A."/>
            <person name="Yoshida K."/>
            <person name="Zdobnov E."/>
            <person name="Zhang P."/>
            <person name="Zhang Y."/>
            <person name="Zimin A.V."/>
            <person name="Baldwin J."/>
            <person name="Abdouelleil A."/>
            <person name="Abdulkadir J."/>
            <person name="Abebe A."/>
            <person name="Abera B."/>
            <person name="Abreu J."/>
            <person name="Acer S.C."/>
            <person name="Aftuck L."/>
            <person name="Alexander A."/>
            <person name="An P."/>
            <person name="Anderson E."/>
            <person name="Anderson S."/>
            <person name="Arachi H."/>
            <person name="Azer M."/>
            <person name="Bachantsang P."/>
            <person name="Barry A."/>
            <person name="Bayul T."/>
            <person name="Berlin A."/>
            <person name="Bessette D."/>
            <person name="Bloom T."/>
            <person name="Blye J."/>
            <person name="Boguslavskiy L."/>
            <person name="Bonnet C."/>
            <person name="Boukhgalter B."/>
            <person name="Bourzgui I."/>
            <person name="Brown A."/>
            <person name="Cahill P."/>
            <person name="Channer S."/>
            <person name="Cheshatsang Y."/>
            <person name="Chuda L."/>
            <person name="Citroen M."/>
            <person name="Collymore A."/>
            <person name="Cooke P."/>
            <person name="Costello M."/>
            <person name="D'Aco K."/>
            <person name="Daza R."/>
            <person name="De Haan G."/>
            <person name="DeGray S."/>
            <person name="DeMaso C."/>
            <person name="Dhargay N."/>
            <person name="Dooley K."/>
            <person name="Dooley E."/>
            <person name="Doricent M."/>
            <person name="Dorje P."/>
            <person name="Dorjee K."/>
            <person name="Dupes A."/>
            <person name="Elong R."/>
            <person name="Falk J."/>
            <person name="Farina A."/>
            <person name="Faro S."/>
            <person name="Ferguson D."/>
            <person name="Fisher S."/>
            <person name="Foley C.D."/>
            <person name="Franke A."/>
            <person name="Friedrich D."/>
            <person name="Gadbois L."/>
            <person name="Gearin G."/>
            <person name="Gearin C.R."/>
            <person name="Giannoukos G."/>
            <person name="Goode T."/>
            <person name="Graham J."/>
            <person name="Grandbois E."/>
            <person name="Grewal S."/>
            <person name="Gyaltsen K."/>
            <person name="Hafez N."/>
            <person name="Hagos B."/>
            <person name="Hall J."/>
            <person name="Henson C."/>
            <person name="Hollinger A."/>
            <person name="Honan T."/>
            <person name="Huard M.D."/>
            <person name="Hughes L."/>
            <person name="Hurhula B."/>
            <person name="Husby M.E."/>
            <person name="Kamat A."/>
            <person name="Kanga B."/>
            <person name="Kashin S."/>
            <person name="Khazanovich D."/>
            <person name="Kisner P."/>
            <person name="Lance K."/>
            <person name="Lara M."/>
            <person name="Lee W."/>
            <person name="Lennon N."/>
            <person name="Letendre F."/>
            <person name="LeVine R."/>
            <person name="Lipovsky A."/>
            <person name="Liu X."/>
            <person name="Liu J."/>
            <person name="Liu S."/>
            <person name="Lokyitsang T."/>
            <person name="Lokyitsang Y."/>
            <person name="Lubonja R."/>
            <person name="Lui A."/>
            <person name="MacDonald P."/>
            <person name="Magnisalis V."/>
            <person name="Maru K."/>
            <person name="Matthews C."/>
            <person name="McCusker W."/>
            <person name="McDonough S."/>
            <person name="Mehta T."/>
            <person name="Meldrim J."/>
            <person name="Meneus L."/>
            <person name="Mihai O."/>
            <person name="Mihalev A."/>
            <person name="Mihova T."/>
            <person name="Mittelman R."/>
            <person name="Mlenga V."/>
            <person name="Montmayeur A."/>
            <person name="Mulrain L."/>
            <person name="Navidi A."/>
            <person name="Naylor J."/>
            <person name="Negash T."/>
            <person name="Nguyen T."/>
            <person name="Nguyen N."/>
            <person name="Nicol R."/>
            <person name="Norbu C."/>
            <person name="Norbu N."/>
            <person name="Novod N."/>
            <person name="O'Neill B."/>
            <person name="Osman S."/>
            <person name="Markiewicz E."/>
            <person name="Oyono O.L."/>
            <person name="Patti C."/>
            <person name="Phunkhang P."/>
            <person name="Pierre F."/>
            <person name="Priest M."/>
            <person name="Raghuraman S."/>
            <person name="Rege F."/>
            <person name="Reyes R."/>
            <person name="Rise C."/>
            <person name="Rogov P."/>
            <person name="Ross K."/>
            <person name="Ryan E."/>
            <person name="Settipalli S."/>
            <person name="Shea T."/>
            <person name="Sherpa N."/>
            <person name="Shi L."/>
            <person name="Shih D."/>
            <person name="Sparrow T."/>
            <person name="Spaulding J."/>
            <person name="Stalker J."/>
            <person name="Stange-Thomann N."/>
            <person name="Stavropoulos S."/>
            <person name="Stone C."/>
            <person name="Strader C."/>
            <person name="Tesfaye S."/>
            <person name="Thomson T."/>
            <person name="Thoulutsang Y."/>
            <person name="Thoulutsang D."/>
            <person name="Topham K."/>
            <person name="Topping I."/>
            <person name="Tsamla T."/>
            <person name="Vassiliev H."/>
            <person name="Vo A."/>
            <person name="Wangchuk T."/>
            <person name="Wangdi T."/>
            <person name="Weiand M."/>
            <person name="Wilkinson J."/>
            <person name="Wilson A."/>
            <person name="Yadav S."/>
            <person name="Young G."/>
            <person name="Yu Q."/>
            <person name="Zembek L."/>
            <person name="Zhong D."/>
            <person name="Zimmer A."/>
            <person name="Zwirko Z."/>
            <person name="Jaffe D.B."/>
            <person name="Alvarez P."/>
            <person name="Brockman W."/>
            <person name="Butler J."/>
            <person name="Chin C."/>
            <person name="Gnerre S."/>
            <person name="Grabherr M."/>
            <person name="Kleber M."/>
            <person name="Mauceli E."/>
            <person name="MacCallum I."/>
        </authorList>
    </citation>
    <scope>NUCLEOTIDE SEQUENCE [LARGE SCALE GENOMIC DNA]</scope>
    <source>
        <strain evidence="9 10">TSC#14021-0224.01</strain>
    </source>
</reference>
<organism evidence="9 10">
    <name type="scientific">Drosophila erecta</name>
    <name type="common">Fruit fly</name>
    <dbReference type="NCBI Taxonomy" id="7220"/>
    <lineage>
        <taxon>Eukaryota</taxon>
        <taxon>Metazoa</taxon>
        <taxon>Ecdysozoa</taxon>
        <taxon>Arthropoda</taxon>
        <taxon>Hexapoda</taxon>
        <taxon>Insecta</taxon>
        <taxon>Pterygota</taxon>
        <taxon>Neoptera</taxon>
        <taxon>Endopterygota</taxon>
        <taxon>Diptera</taxon>
        <taxon>Brachycera</taxon>
        <taxon>Muscomorpha</taxon>
        <taxon>Ephydroidea</taxon>
        <taxon>Drosophilidae</taxon>
        <taxon>Drosophila</taxon>
        <taxon>Sophophora</taxon>
    </lineage>
</organism>
<dbReference type="SUPFAM" id="SSF57535">
    <property type="entry name" value="Complement control module/SCR domain"/>
    <property type="match status" value="2"/>
</dbReference>
<keyword evidence="4" id="KW-0812">Transmembrane</keyword>
<dbReference type="SMART" id="SM00201">
    <property type="entry name" value="SO"/>
    <property type="match status" value="1"/>
</dbReference>
<evidence type="ECO:0000313" key="10">
    <source>
        <dbReference type="Proteomes" id="UP000008711"/>
    </source>
</evidence>
<dbReference type="SUPFAM" id="SSF90188">
    <property type="entry name" value="Somatomedin B domain"/>
    <property type="match status" value="1"/>
</dbReference>
<dbReference type="CDD" id="cd00033">
    <property type="entry name" value="CCP"/>
    <property type="match status" value="2"/>
</dbReference>
<dbReference type="InterPro" id="IPR001212">
    <property type="entry name" value="Somatomedin_B_dom"/>
</dbReference>
<dbReference type="Gene3D" id="2.10.70.10">
    <property type="entry name" value="Complement Module, domain 1"/>
    <property type="match status" value="2"/>
</dbReference>
<dbReference type="OrthoDB" id="6107927at2759"/>
<evidence type="ECO:0000259" key="8">
    <source>
        <dbReference type="PROSITE" id="PS50958"/>
    </source>
</evidence>
<feature type="region of interest" description="Disordered" evidence="3">
    <location>
        <begin position="397"/>
        <end position="491"/>
    </location>
</feature>
<dbReference type="InterPro" id="IPR036024">
    <property type="entry name" value="Somatomedin_B-like_dom_sf"/>
</dbReference>
<feature type="transmembrane region" description="Helical" evidence="4">
    <location>
        <begin position="555"/>
        <end position="576"/>
    </location>
</feature>
<evidence type="ECO:0000259" key="7">
    <source>
        <dbReference type="PROSITE" id="PS50923"/>
    </source>
</evidence>
<dbReference type="SUPFAM" id="SSF49899">
    <property type="entry name" value="Concanavalin A-like lectins/glucanases"/>
    <property type="match status" value="1"/>
</dbReference>
<feature type="domain" description="Sushi" evidence="7">
    <location>
        <begin position="20"/>
        <end position="74"/>
    </location>
</feature>
<dbReference type="EMBL" id="CH954177">
    <property type="protein sequence ID" value="EDV57700.2"/>
    <property type="molecule type" value="Genomic_DNA"/>
</dbReference>
<dbReference type="InterPro" id="IPR051560">
    <property type="entry name" value="MAM_domain-containing"/>
</dbReference>
<dbReference type="FunFam" id="2.60.120.200:FF:000168">
    <property type="entry name" value="Sr-CI"/>
    <property type="match status" value="1"/>
</dbReference>
<comment type="caution">
    <text evidence="2">Lacks conserved residue(s) required for the propagation of feature annotation.</text>
</comment>
<dbReference type="PANTHER" id="PTHR23282:SF146">
    <property type="entry name" value="RT07201P-RELATED"/>
    <property type="match status" value="1"/>
</dbReference>
<dbReference type="Pfam" id="PF00084">
    <property type="entry name" value="Sushi"/>
    <property type="match status" value="1"/>
</dbReference>
<keyword evidence="2" id="KW-0768">Sushi</keyword>
<keyword evidence="4" id="KW-1133">Transmembrane helix</keyword>
<dbReference type="GO" id="GO:0006897">
    <property type="term" value="P:endocytosis"/>
    <property type="evidence" value="ECO:0007669"/>
    <property type="project" value="EnsemblMetazoa"/>
</dbReference>
<dbReference type="Gene3D" id="2.60.120.200">
    <property type="match status" value="1"/>
</dbReference>
<dbReference type="PROSITE" id="PS00524">
    <property type="entry name" value="SMB_1"/>
    <property type="match status" value="1"/>
</dbReference>
<dbReference type="GO" id="GO:0005044">
    <property type="term" value="F:scavenger receptor activity"/>
    <property type="evidence" value="ECO:0007669"/>
    <property type="project" value="EnsemblMetazoa"/>
</dbReference>
<dbReference type="SMART" id="SM00032">
    <property type="entry name" value="CCP"/>
    <property type="match status" value="2"/>
</dbReference>
<dbReference type="AlphaFoldDB" id="B3N3P1"/>
<dbReference type="Pfam" id="PF01033">
    <property type="entry name" value="Somatomedin_B"/>
    <property type="match status" value="1"/>
</dbReference>
<dbReference type="InterPro" id="IPR035976">
    <property type="entry name" value="Sushi/SCR/CCP_sf"/>
</dbReference>
<dbReference type="Gene3D" id="4.10.410.20">
    <property type="match status" value="1"/>
</dbReference>
<feature type="disulfide bond" evidence="2">
    <location>
        <begin position="45"/>
        <end position="72"/>
    </location>
</feature>
<feature type="domain" description="MAM" evidence="6">
    <location>
        <begin position="134"/>
        <end position="312"/>
    </location>
</feature>
<evidence type="ECO:0000256" key="2">
    <source>
        <dbReference type="PROSITE-ProRule" id="PRU00302"/>
    </source>
</evidence>
<dbReference type="InterPro" id="IPR000998">
    <property type="entry name" value="MAM_dom"/>
</dbReference>
<feature type="chain" id="PRO_5006455089" description="SR-CI" evidence="5">
    <location>
        <begin position="21"/>
        <end position="640"/>
    </location>
</feature>
<dbReference type="InterPro" id="IPR000436">
    <property type="entry name" value="Sushi_SCR_CCP_dom"/>
</dbReference>
<evidence type="ECO:0000256" key="1">
    <source>
        <dbReference type="ARBA" id="ARBA00023157"/>
    </source>
</evidence>
<dbReference type="InterPro" id="IPR013320">
    <property type="entry name" value="ConA-like_dom_sf"/>
</dbReference>
<evidence type="ECO:0000256" key="3">
    <source>
        <dbReference type="SAM" id="MobiDB-lite"/>
    </source>
</evidence>
<keyword evidence="5" id="KW-0732">Signal</keyword>
<proteinExistence type="predicted"/>
<dbReference type="PROSITE" id="PS50060">
    <property type="entry name" value="MAM_2"/>
    <property type="match status" value="1"/>
</dbReference>
<evidence type="ECO:0000256" key="4">
    <source>
        <dbReference type="SAM" id="Phobius"/>
    </source>
</evidence>
<dbReference type="CDD" id="cd06263">
    <property type="entry name" value="MAM"/>
    <property type="match status" value="1"/>
</dbReference>
<evidence type="ECO:0000259" key="6">
    <source>
        <dbReference type="PROSITE" id="PS50060"/>
    </source>
</evidence>
<dbReference type="PROSITE" id="PS50958">
    <property type="entry name" value="SMB_2"/>
    <property type="match status" value="1"/>
</dbReference>
<dbReference type="PROSITE" id="PS50923">
    <property type="entry name" value="SUSHI"/>
    <property type="match status" value="1"/>
</dbReference>
<reference evidence="9 10" key="2">
    <citation type="journal article" date="2008" name="Bioinformatics">
        <title>Assembly reconciliation.</title>
        <authorList>
            <person name="Zimin A.V."/>
            <person name="Smith D.R."/>
            <person name="Sutton G."/>
            <person name="Yorke J.A."/>
        </authorList>
    </citation>
    <scope>NUCLEOTIDE SEQUENCE [LARGE SCALE GENOMIC DNA]</scope>
    <source>
        <strain evidence="9 10">TSC#14021-0224.01</strain>
    </source>
</reference>
<evidence type="ECO:0000256" key="5">
    <source>
        <dbReference type="SAM" id="SignalP"/>
    </source>
</evidence>
<keyword evidence="4" id="KW-0472">Membrane</keyword>
<gene>
    <name evidence="9" type="primary">Dere\GG24983</name>
    <name evidence="9" type="synonym">dere_GLEANR_9659</name>
    <name evidence="9" type="synonym">GG24983</name>
    <name evidence="9" type="ORF">Dere_GG24983</name>
</gene>
<dbReference type="SMART" id="SM00137">
    <property type="entry name" value="MAM"/>
    <property type="match status" value="1"/>
</dbReference>
<dbReference type="Pfam" id="PF00629">
    <property type="entry name" value="MAM"/>
    <property type="match status" value="1"/>
</dbReference>
<keyword evidence="1 2" id="KW-1015">Disulfide bond</keyword>
<name>B3N3P1_DROER</name>
<accession>B3N3P1</accession>
<dbReference type="PANTHER" id="PTHR23282">
    <property type="entry name" value="APICAL ENDOSOMAL GLYCOPROTEIN PRECURSOR"/>
    <property type="match status" value="1"/>
</dbReference>
<evidence type="ECO:0008006" key="11">
    <source>
        <dbReference type="Google" id="ProtNLM"/>
    </source>
</evidence>
<dbReference type="HOGENOM" id="CLU_439600_0_0_1"/>
<evidence type="ECO:0000313" key="9">
    <source>
        <dbReference type="EMBL" id="EDV57700.2"/>
    </source>
</evidence>
<sequence>MEFFWTLAVIVIYSVGHIHGRCERLSNLENGLINYRPRNIVRFRCNRGYSLQGMVMQTCDRNGFLRGEKPFCASKGCVQLEDPENGHVESDPLKTDIVCHDGYVLVGSRTAYCDGEEWNTQLGSCRRSNHTRDHSCDFESEDQCGWEAETTFRRPWKRVSTASDFHSLRTGPRHDHTFKSGSNGHYMRMETQMGAYGSYHLISPIYSRSLTLKTACCFRFHYFMFGAGVDSLVVSVKPISMTMTTMWNRFRANSSKFEIAGEQGTQWLEHTITIDEMQEDFQVIFTATDARSQFGDIAIDDVKLMTGSDCGTNGFSTTTEPPAPPTARSEQPLVYDMMSCSGRCGTSSLGAELTSHGIVMGCGCDDECLMNDNCCLNFLDECVKELFSSQEFDLSFPAPTAASTTTTTTTTSTTTTTTTTTTKRPTTPTTTATTTTTTTKPTTTERTTTTKKPTTTSTSPKPTTMTSTTRQSTTSSTTPTTTTTRNVLTTKKTTTTPKVYNATKTTGTTTTVPSLSTVKTTPVNSSNNVRKRFSWEVDPEDIAGHMDMGESAPNLALIMLYLLVGVVLVIVLATVVNRSLIQISRSKASSEKAVSFKKVFESLRRHRKRNSMDQPLYDIDNEDEDYFEEMGVDIRNRTDL</sequence>
<dbReference type="eggNOG" id="ENOG502QSMD">
    <property type="taxonomic scope" value="Eukaryota"/>
</dbReference>
<feature type="compositionally biased region" description="Low complexity" evidence="3">
    <location>
        <begin position="403"/>
        <end position="491"/>
    </location>
</feature>
<dbReference type="GO" id="GO:0005886">
    <property type="term" value="C:plasma membrane"/>
    <property type="evidence" value="ECO:0007669"/>
    <property type="project" value="EnsemblMetazoa"/>
</dbReference>
<protein>
    <recommendedName>
        <fullName evidence="11">SR-CI</fullName>
    </recommendedName>
</protein>